<dbReference type="EMBL" id="JAAECS010000001">
    <property type="protein sequence ID" value="MCJ1988666.1"/>
    <property type="molecule type" value="Genomic_DNA"/>
</dbReference>
<organism evidence="1 2">
    <name type="scientific">Pseudolactococcus carnosus</name>
    <dbReference type="NCBI Taxonomy" id="2749961"/>
    <lineage>
        <taxon>Bacteria</taxon>
        <taxon>Bacillati</taxon>
        <taxon>Bacillota</taxon>
        <taxon>Bacilli</taxon>
        <taxon>Lactobacillales</taxon>
        <taxon>Streptococcaceae</taxon>
        <taxon>Pseudolactococcus</taxon>
    </lineage>
</organism>
<comment type="caution">
    <text evidence="1">The sequence shown here is derived from an EMBL/GenBank/DDBJ whole genome shotgun (WGS) entry which is preliminary data.</text>
</comment>
<evidence type="ECO:0000313" key="2">
    <source>
        <dbReference type="Proteomes" id="UP001522450"/>
    </source>
</evidence>
<accession>A0ABT0APR1</accession>
<dbReference type="Proteomes" id="UP001522450">
    <property type="component" value="Unassembled WGS sequence"/>
</dbReference>
<keyword evidence="2" id="KW-1185">Reference proteome</keyword>
<reference evidence="1 2" key="1">
    <citation type="journal article" date="2022" name="Microbiol. Res.">
        <title>Comparative genome analysis, predicted lifestyle and antimicrobial strategies of Lactococcus carnosus and Lactococcus paracarnosus isolated from meat.</title>
        <authorList>
            <person name="Werum V."/>
            <person name="Ehrmann M."/>
            <person name="Vogel R."/>
            <person name="Hilgarth M."/>
        </authorList>
    </citation>
    <scope>NUCLEOTIDE SEQUENCE [LARGE SCALE GENOMIC DNA]</scope>
    <source>
        <strain evidence="1 2">TMW22177</strain>
    </source>
</reference>
<evidence type="ECO:0000313" key="1">
    <source>
        <dbReference type="EMBL" id="MCJ1988666.1"/>
    </source>
</evidence>
<proteinExistence type="predicted"/>
<protein>
    <submittedName>
        <fullName evidence="1">TIGR04197 family type VII secretion effector</fullName>
    </submittedName>
</protein>
<name>A0ABT0APR1_9LACT</name>
<dbReference type="RefSeq" id="WP_097025088.1">
    <property type="nucleotide sequence ID" value="NZ_JAAECP010000020.1"/>
</dbReference>
<sequence>MVNREIRSSTVIASGAIQEIMRTDSLDLAAMQVNLTCTKGISGMVTAVETSNLLLVAVGEFSSTILMQAKKFPELAKKIEARDIEDAKVWERET</sequence>
<gene>
    <name evidence="1" type="ORF">GYN21_00395</name>
</gene>